<organism evidence="1 2">
    <name type="scientific">Sphingobacterium corticis</name>
    <dbReference type="NCBI Taxonomy" id="1812823"/>
    <lineage>
        <taxon>Bacteria</taxon>
        <taxon>Pseudomonadati</taxon>
        <taxon>Bacteroidota</taxon>
        <taxon>Sphingobacteriia</taxon>
        <taxon>Sphingobacteriales</taxon>
        <taxon>Sphingobacteriaceae</taxon>
        <taxon>Sphingobacterium</taxon>
    </lineage>
</organism>
<dbReference type="GO" id="GO:0016787">
    <property type="term" value="F:hydrolase activity"/>
    <property type="evidence" value="ECO:0007669"/>
    <property type="project" value="UniProtKB-KW"/>
</dbReference>
<dbReference type="Gene3D" id="1.50.10.20">
    <property type="match status" value="1"/>
</dbReference>
<dbReference type="Pfam" id="PF03663">
    <property type="entry name" value="Glyco_hydro_76"/>
    <property type="match status" value="1"/>
</dbReference>
<reference evidence="2" key="1">
    <citation type="journal article" date="2019" name="Int. J. Syst. Evol. Microbiol.">
        <title>The Global Catalogue of Microorganisms (GCM) 10K type strain sequencing project: providing services to taxonomists for standard genome sequencing and annotation.</title>
        <authorList>
            <consortium name="The Broad Institute Genomics Platform"/>
            <consortium name="The Broad Institute Genome Sequencing Center for Infectious Disease"/>
            <person name="Wu L."/>
            <person name="Ma J."/>
        </authorList>
    </citation>
    <scope>NUCLEOTIDE SEQUENCE [LARGE SCALE GENOMIC DNA]</scope>
    <source>
        <strain evidence="2">KCTC 42248</strain>
    </source>
</reference>
<dbReference type="InterPro" id="IPR008928">
    <property type="entry name" value="6-hairpin_glycosidase_sf"/>
</dbReference>
<dbReference type="InterPro" id="IPR053169">
    <property type="entry name" value="MUG_Protein"/>
</dbReference>
<dbReference type="InterPro" id="IPR005198">
    <property type="entry name" value="Glyco_hydro_76"/>
</dbReference>
<dbReference type="RefSeq" id="WP_380869437.1">
    <property type="nucleotide sequence ID" value="NZ_JBHUMA010000006.1"/>
</dbReference>
<accession>A0ABW5NJJ7</accession>
<keyword evidence="2" id="KW-1185">Reference proteome</keyword>
<dbReference type="PANTHER" id="PTHR47791">
    <property type="entry name" value="MEIOTICALLY UP-REGULATED GENE 191 PROTEIN"/>
    <property type="match status" value="1"/>
</dbReference>
<keyword evidence="1" id="KW-0378">Hydrolase</keyword>
<comment type="caution">
    <text evidence="1">The sequence shown here is derived from an EMBL/GenBank/DDBJ whole genome shotgun (WGS) entry which is preliminary data.</text>
</comment>
<name>A0ABW5NJJ7_9SPHI</name>
<dbReference type="PANTHER" id="PTHR47791:SF4">
    <property type="entry name" value="(PUTATIVE SECRETED PROTEIN)-RELATED"/>
    <property type="match status" value="1"/>
</dbReference>
<evidence type="ECO:0000313" key="1">
    <source>
        <dbReference type="EMBL" id="MFD2599311.1"/>
    </source>
</evidence>
<sequence length="103" mass="11659">MTSIDKFRNTTNGNAESYAVYLGNSNERYFDDNIGVKIDMTDMYEMTSDTKYLDRAELVWDFILTGMNDKMGGGVHWKEFGNSKNMCSTAPAALSRKALFSNE</sequence>
<dbReference type="EMBL" id="JBHUMA010000006">
    <property type="protein sequence ID" value="MFD2599311.1"/>
    <property type="molecule type" value="Genomic_DNA"/>
</dbReference>
<dbReference type="Proteomes" id="UP001597393">
    <property type="component" value="Unassembled WGS sequence"/>
</dbReference>
<gene>
    <name evidence="1" type="ORF">ACFSQ3_10130</name>
</gene>
<protein>
    <submittedName>
        <fullName evidence="1">Glycoside hydrolase family 76 protein</fullName>
    </submittedName>
</protein>
<proteinExistence type="predicted"/>
<dbReference type="SUPFAM" id="SSF48208">
    <property type="entry name" value="Six-hairpin glycosidases"/>
    <property type="match status" value="1"/>
</dbReference>
<evidence type="ECO:0000313" key="2">
    <source>
        <dbReference type="Proteomes" id="UP001597393"/>
    </source>
</evidence>